<sequence length="92" mass="10471">MLVSKPLRTLYNQVIEKLCAFGKPEEAEKLLGKVLRTTSNLVVNTCHVLIESYLNKRLPLSANRVTSRMFSRNLIPDLKLCQKETNVGWKVA</sequence>
<dbReference type="STRING" id="3818.A0A445C7H8"/>
<gene>
    <name evidence="2" type="ORF">Ahy_A07g032757</name>
</gene>
<dbReference type="InterPro" id="IPR002885">
    <property type="entry name" value="PPR_rpt"/>
</dbReference>
<dbReference type="Pfam" id="PF01535">
    <property type="entry name" value="PPR"/>
    <property type="match status" value="1"/>
</dbReference>
<dbReference type="AlphaFoldDB" id="A0A445C7H8"/>
<reference evidence="2 3" key="1">
    <citation type="submission" date="2019-01" db="EMBL/GenBank/DDBJ databases">
        <title>Sequencing of cultivated peanut Arachis hypogaea provides insights into genome evolution and oil improvement.</title>
        <authorList>
            <person name="Chen X."/>
        </authorList>
    </citation>
    <scope>NUCLEOTIDE SEQUENCE [LARGE SCALE GENOMIC DNA]</scope>
    <source>
        <strain evidence="3">cv. Fuhuasheng</strain>
        <tissue evidence="2">Leaves</tissue>
    </source>
</reference>
<evidence type="ECO:0000313" key="3">
    <source>
        <dbReference type="Proteomes" id="UP000289738"/>
    </source>
</evidence>
<dbReference type="Proteomes" id="UP000289738">
    <property type="component" value="Chromosome A07"/>
</dbReference>
<evidence type="ECO:0000313" key="2">
    <source>
        <dbReference type="EMBL" id="RYR46894.1"/>
    </source>
</evidence>
<protein>
    <submittedName>
        <fullName evidence="2">Uncharacterized protein</fullName>
    </submittedName>
</protein>
<evidence type="ECO:0000256" key="1">
    <source>
        <dbReference type="ARBA" id="ARBA00022737"/>
    </source>
</evidence>
<dbReference type="InterPro" id="IPR011990">
    <property type="entry name" value="TPR-like_helical_dom_sf"/>
</dbReference>
<dbReference type="Gramene" id="arahy.Tifrunner.gnm2.ann2.Ah07g144700.1">
    <property type="protein sequence ID" value="arahy.Tifrunner.gnm2.ann2.Ah07g144700.1-CDS-1"/>
    <property type="gene ID" value="arahy.Tifrunner.gnm2.ann2.Ah07g144700"/>
</dbReference>
<proteinExistence type="predicted"/>
<dbReference type="Gene3D" id="1.25.40.10">
    <property type="entry name" value="Tetratricopeptide repeat domain"/>
    <property type="match status" value="1"/>
</dbReference>
<name>A0A445C7H8_ARAHY</name>
<dbReference type="SMR" id="A0A445C7H8"/>
<accession>A0A445C7H8</accession>
<keyword evidence="3" id="KW-1185">Reference proteome</keyword>
<organism evidence="2 3">
    <name type="scientific">Arachis hypogaea</name>
    <name type="common">Peanut</name>
    <dbReference type="NCBI Taxonomy" id="3818"/>
    <lineage>
        <taxon>Eukaryota</taxon>
        <taxon>Viridiplantae</taxon>
        <taxon>Streptophyta</taxon>
        <taxon>Embryophyta</taxon>
        <taxon>Tracheophyta</taxon>
        <taxon>Spermatophyta</taxon>
        <taxon>Magnoliopsida</taxon>
        <taxon>eudicotyledons</taxon>
        <taxon>Gunneridae</taxon>
        <taxon>Pentapetalae</taxon>
        <taxon>rosids</taxon>
        <taxon>fabids</taxon>
        <taxon>Fabales</taxon>
        <taxon>Fabaceae</taxon>
        <taxon>Papilionoideae</taxon>
        <taxon>50 kb inversion clade</taxon>
        <taxon>dalbergioids sensu lato</taxon>
        <taxon>Dalbergieae</taxon>
        <taxon>Pterocarpus clade</taxon>
        <taxon>Arachis</taxon>
    </lineage>
</organism>
<dbReference type="EMBL" id="SDMP01000007">
    <property type="protein sequence ID" value="RYR46894.1"/>
    <property type="molecule type" value="Genomic_DNA"/>
</dbReference>
<keyword evidence="1" id="KW-0677">Repeat</keyword>
<comment type="caution">
    <text evidence="2">The sequence shown here is derived from an EMBL/GenBank/DDBJ whole genome shotgun (WGS) entry which is preliminary data.</text>
</comment>